<sequence length="147" mass="15881">MEEAVMEAVVMECGRKSGRESGMCKMRTREPAAAEMHASAHAAEAHTATAEVHATAAVHHATAAVHPATTAMHAAATAAVATAASRKRRWRHGKRRGKRTRDEAIKELVVHPNPSMVELQRRIASPEENNPADPNGPTISNDKYDSF</sequence>
<protein>
    <submittedName>
        <fullName evidence="2">Uncharacterized protein</fullName>
    </submittedName>
</protein>
<evidence type="ECO:0000313" key="2">
    <source>
        <dbReference type="EMBL" id="NOJ38094.1"/>
    </source>
</evidence>
<dbReference type="RefSeq" id="WP_171577413.1">
    <property type="nucleotide sequence ID" value="NZ_JAAVLX010000001.1"/>
</dbReference>
<feature type="compositionally biased region" description="Basic residues" evidence="1">
    <location>
        <begin position="85"/>
        <end position="99"/>
    </location>
</feature>
<dbReference type="EMBL" id="JAAVLX010000001">
    <property type="protein sequence ID" value="NOJ38094.1"/>
    <property type="molecule type" value="Genomic_DNA"/>
</dbReference>
<organism evidence="2 3">
    <name type="scientific">Bradyrhizobium australiense</name>
    <dbReference type="NCBI Taxonomy" id="2721161"/>
    <lineage>
        <taxon>Bacteria</taxon>
        <taxon>Pseudomonadati</taxon>
        <taxon>Pseudomonadota</taxon>
        <taxon>Alphaproteobacteria</taxon>
        <taxon>Hyphomicrobiales</taxon>
        <taxon>Nitrobacteraceae</taxon>
        <taxon>Bradyrhizobium</taxon>
    </lineage>
</organism>
<evidence type="ECO:0000313" key="3">
    <source>
        <dbReference type="Proteomes" id="UP000544122"/>
    </source>
</evidence>
<dbReference type="AlphaFoldDB" id="A0A7Y4GLT1"/>
<keyword evidence="3" id="KW-1185">Reference proteome</keyword>
<gene>
    <name evidence="2" type="ORF">HCN58_00400</name>
</gene>
<evidence type="ECO:0000256" key="1">
    <source>
        <dbReference type="SAM" id="MobiDB-lite"/>
    </source>
</evidence>
<comment type="caution">
    <text evidence="2">The sequence shown here is derived from an EMBL/GenBank/DDBJ whole genome shotgun (WGS) entry which is preliminary data.</text>
</comment>
<feature type="compositionally biased region" description="Basic and acidic residues" evidence="1">
    <location>
        <begin position="100"/>
        <end position="109"/>
    </location>
</feature>
<dbReference type="Proteomes" id="UP000544122">
    <property type="component" value="Unassembled WGS sequence"/>
</dbReference>
<feature type="region of interest" description="Disordered" evidence="1">
    <location>
        <begin position="82"/>
        <end position="147"/>
    </location>
</feature>
<accession>A0A7Y4GLT1</accession>
<name>A0A7Y4GLT1_9BRAD</name>
<proteinExistence type="predicted"/>
<reference evidence="2 3" key="1">
    <citation type="submission" date="2020-03" db="EMBL/GenBank/DDBJ databases">
        <title>Bradyrhizobium diversity isolated from nodules of Indigofera sp.</title>
        <authorList>
            <person name="Klepa M."/>
            <person name="Helene L."/>
            <person name="Hungria M."/>
        </authorList>
    </citation>
    <scope>NUCLEOTIDE SEQUENCE [LARGE SCALE GENOMIC DNA]</scope>
    <source>
        <strain evidence="2 3">WSM 1791</strain>
    </source>
</reference>